<dbReference type="EMBL" id="JAIWQS010000011">
    <property type="protein sequence ID" value="KAJ8751795.1"/>
    <property type="molecule type" value="Genomic_DNA"/>
</dbReference>
<sequence length="253" mass="29288">MAKRCHVPKFGNWEKDNTPYTAFFESARKEKSGAKTNPNDPEENPQAFGYERRGTEREAEYSFFNQTPIHPSHKKTYADISNNKGDYRAQNAHRIHLSDQPKSVRPRRSRLSEEPGVNRRNSDRPKNPSKPKSIKIEPESKSVSGSNSFSTPSKSQSSNSSFARHRRRTRRNSPRADTDNHLRASSPVPKFGSWDEVDHRSCEVFTELFNRVKEEKTCVIYPANTPQPTYHLNRRKPQRSSRRQKFCCCPFFG</sequence>
<dbReference type="AlphaFoldDB" id="A0AAV8SHY1"/>
<name>A0AAV8SHY1_9ROSI</name>
<accession>A0AAV8SHY1</accession>
<dbReference type="InterPro" id="IPR008700">
    <property type="entry name" value="TypeIII_avirulence_cleave"/>
</dbReference>
<organism evidence="3 4">
    <name type="scientific">Erythroxylum novogranatense</name>
    <dbReference type="NCBI Taxonomy" id="1862640"/>
    <lineage>
        <taxon>Eukaryota</taxon>
        <taxon>Viridiplantae</taxon>
        <taxon>Streptophyta</taxon>
        <taxon>Embryophyta</taxon>
        <taxon>Tracheophyta</taxon>
        <taxon>Spermatophyta</taxon>
        <taxon>Magnoliopsida</taxon>
        <taxon>eudicotyledons</taxon>
        <taxon>Gunneridae</taxon>
        <taxon>Pentapetalae</taxon>
        <taxon>rosids</taxon>
        <taxon>fabids</taxon>
        <taxon>Malpighiales</taxon>
        <taxon>Erythroxylaceae</taxon>
        <taxon>Erythroxylum</taxon>
    </lineage>
</organism>
<feature type="compositionally biased region" description="Low complexity" evidence="1">
    <location>
        <begin position="146"/>
        <end position="161"/>
    </location>
</feature>
<dbReference type="Pfam" id="PF05627">
    <property type="entry name" value="AvrRpt-cleavage"/>
    <property type="match status" value="2"/>
</dbReference>
<dbReference type="GO" id="GO:0005886">
    <property type="term" value="C:plasma membrane"/>
    <property type="evidence" value="ECO:0007669"/>
    <property type="project" value="TreeGrafter"/>
</dbReference>
<feature type="compositionally biased region" description="Basic and acidic residues" evidence="1">
    <location>
        <begin position="110"/>
        <end position="126"/>
    </location>
</feature>
<feature type="domain" description="RIN4 pathogenic type III effector avirulence factor Avr cleavage site" evidence="2">
    <location>
        <begin position="6"/>
        <end position="31"/>
    </location>
</feature>
<evidence type="ECO:0000313" key="3">
    <source>
        <dbReference type="EMBL" id="KAJ8751795.1"/>
    </source>
</evidence>
<comment type="caution">
    <text evidence="3">The sequence shown here is derived from an EMBL/GenBank/DDBJ whole genome shotgun (WGS) entry which is preliminary data.</text>
</comment>
<dbReference type="Proteomes" id="UP001159364">
    <property type="component" value="Linkage Group LG11"/>
</dbReference>
<feature type="compositionally biased region" description="Basic residues" evidence="1">
    <location>
        <begin position="163"/>
        <end position="173"/>
    </location>
</feature>
<evidence type="ECO:0000313" key="4">
    <source>
        <dbReference type="Proteomes" id="UP001159364"/>
    </source>
</evidence>
<dbReference type="InterPro" id="IPR040387">
    <property type="entry name" value="RIN4/NOI4"/>
</dbReference>
<feature type="domain" description="RIN4 pathogenic type III effector avirulence factor Avr cleavage site" evidence="2">
    <location>
        <begin position="185"/>
        <end position="216"/>
    </location>
</feature>
<feature type="compositionally biased region" description="Basic and acidic residues" evidence="1">
    <location>
        <begin position="50"/>
        <end position="60"/>
    </location>
</feature>
<evidence type="ECO:0000256" key="1">
    <source>
        <dbReference type="SAM" id="MobiDB-lite"/>
    </source>
</evidence>
<dbReference type="PANTHER" id="PTHR33159">
    <property type="entry name" value="RPM1-INTERACTING PROTEIN 4 (RIN4) FAMILY PROTEIN"/>
    <property type="match status" value="1"/>
</dbReference>
<gene>
    <name evidence="3" type="ORF">K2173_025983</name>
</gene>
<evidence type="ECO:0000259" key="2">
    <source>
        <dbReference type="Pfam" id="PF05627"/>
    </source>
</evidence>
<feature type="region of interest" description="Disordered" evidence="1">
    <location>
        <begin position="26"/>
        <end position="190"/>
    </location>
</feature>
<protein>
    <recommendedName>
        <fullName evidence="2">RIN4 pathogenic type III effector avirulence factor Avr cleavage site domain-containing protein</fullName>
    </recommendedName>
</protein>
<proteinExistence type="predicted"/>
<reference evidence="3 4" key="1">
    <citation type="submission" date="2021-09" db="EMBL/GenBank/DDBJ databases">
        <title>Genomic insights and catalytic innovation underlie evolution of tropane alkaloids biosynthesis.</title>
        <authorList>
            <person name="Wang Y.-J."/>
            <person name="Tian T."/>
            <person name="Huang J.-P."/>
            <person name="Huang S.-X."/>
        </authorList>
    </citation>
    <scope>NUCLEOTIDE SEQUENCE [LARGE SCALE GENOMIC DNA]</scope>
    <source>
        <strain evidence="3">KIB-2018</strain>
        <tissue evidence="3">Leaf</tissue>
    </source>
</reference>
<dbReference type="PANTHER" id="PTHR33159:SF101">
    <property type="entry name" value="OS04G0379600 PROTEIN"/>
    <property type="match status" value="1"/>
</dbReference>
<keyword evidence="4" id="KW-1185">Reference proteome</keyword>